<dbReference type="AlphaFoldDB" id="A0A0F9N586"/>
<dbReference type="Gene3D" id="1.10.150.20">
    <property type="entry name" value="5' to 3' exonuclease, C-terminal subdomain"/>
    <property type="match status" value="1"/>
</dbReference>
<reference evidence="1" key="1">
    <citation type="journal article" date="2015" name="Nature">
        <title>Complex archaea that bridge the gap between prokaryotes and eukaryotes.</title>
        <authorList>
            <person name="Spang A."/>
            <person name="Saw J.H."/>
            <person name="Jorgensen S.L."/>
            <person name="Zaremba-Niedzwiedzka K."/>
            <person name="Martijn J."/>
            <person name="Lind A.E."/>
            <person name="van Eijk R."/>
            <person name="Schleper C."/>
            <person name="Guy L."/>
            <person name="Ettema T.J."/>
        </authorList>
    </citation>
    <scope>NUCLEOTIDE SEQUENCE</scope>
</reference>
<dbReference type="EMBL" id="LAZR01008773">
    <property type="protein sequence ID" value="KKM76647.1"/>
    <property type="molecule type" value="Genomic_DNA"/>
</dbReference>
<accession>A0A0F9N586</accession>
<name>A0A0F9N586_9ZZZZ</name>
<evidence type="ECO:0000313" key="1">
    <source>
        <dbReference type="EMBL" id="KKM76647.1"/>
    </source>
</evidence>
<organism evidence="1">
    <name type="scientific">marine sediment metagenome</name>
    <dbReference type="NCBI Taxonomy" id="412755"/>
    <lineage>
        <taxon>unclassified sequences</taxon>
        <taxon>metagenomes</taxon>
        <taxon>ecological metagenomes</taxon>
    </lineage>
</organism>
<sequence length="271" mass="31628">MTENEVLRIIPRVFHTINIHAQAEHRFSYLDPPLAQLPTDLEDIYIPDPGWPWFCWDWKQAEDWIIGILCQDPQFLKELAEGWDKHTILCVELFDLPPCPDFIDPHEGPLAAAWRAEVKWKGKEDLRRKLSKNLGHALKYGKDPKLAHHMPGFKAAGIPKERSIRGATRYLARYPYMLEWRARVADYALRTGEVRDFTGRRWPIFERDIEAVKRRAYNGPGQMGVSSIHNSVMDLVNQTFGEDVLFKWGKHDSHKWAIIEPKWDRITPGIK</sequence>
<dbReference type="InterPro" id="IPR043502">
    <property type="entry name" value="DNA/RNA_pol_sf"/>
</dbReference>
<comment type="caution">
    <text evidence="1">The sequence shown here is derived from an EMBL/GenBank/DDBJ whole genome shotgun (WGS) entry which is preliminary data.</text>
</comment>
<feature type="non-terminal residue" evidence="1">
    <location>
        <position position="271"/>
    </location>
</feature>
<protein>
    <submittedName>
        <fullName evidence="1">Uncharacterized protein</fullName>
    </submittedName>
</protein>
<dbReference type="SUPFAM" id="SSF56672">
    <property type="entry name" value="DNA/RNA polymerases"/>
    <property type="match status" value="1"/>
</dbReference>
<dbReference type="Gene3D" id="3.30.70.370">
    <property type="match status" value="1"/>
</dbReference>
<gene>
    <name evidence="1" type="ORF">LCGC14_1378120</name>
</gene>
<proteinExistence type="predicted"/>